<organism evidence="2 3">
    <name type="scientific">Paractinoplanes ferrugineus</name>
    <dbReference type="NCBI Taxonomy" id="113564"/>
    <lineage>
        <taxon>Bacteria</taxon>
        <taxon>Bacillati</taxon>
        <taxon>Actinomycetota</taxon>
        <taxon>Actinomycetes</taxon>
        <taxon>Micromonosporales</taxon>
        <taxon>Micromonosporaceae</taxon>
        <taxon>Paractinoplanes</taxon>
    </lineage>
</organism>
<feature type="region of interest" description="Disordered" evidence="1">
    <location>
        <begin position="1"/>
        <end position="71"/>
    </location>
</feature>
<gene>
    <name evidence="2" type="ORF">Afe05nite_62220</name>
</gene>
<sequence>MVDPSTVSSPNPVTARARRDRPDRRRTAPADAGRHPRLSDPPTSEPPNVFIPVDVTSGPPGEGGTGPRPMS</sequence>
<dbReference type="Proteomes" id="UP000598174">
    <property type="component" value="Unassembled WGS sequence"/>
</dbReference>
<feature type="compositionally biased region" description="Polar residues" evidence="1">
    <location>
        <begin position="1"/>
        <end position="12"/>
    </location>
</feature>
<evidence type="ECO:0000313" key="3">
    <source>
        <dbReference type="Proteomes" id="UP000598174"/>
    </source>
</evidence>
<evidence type="ECO:0000256" key="1">
    <source>
        <dbReference type="SAM" id="MobiDB-lite"/>
    </source>
</evidence>
<accession>A0A919J6V7</accession>
<evidence type="ECO:0000313" key="2">
    <source>
        <dbReference type="EMBL" id="GIE14382.1"/>
    </source>
</evidence>
<protein>
    <submittedName>
        <fullName evidence="2">Uncharacterized protein</fullName>
    </submittedName>
</protein>
<proteinExistence type="predicted"/>
<dbReference type="AlphaFoldDB" id="A0A919J6V7"/>
<reference evidence="2" key="1">
    <citation type="submission" date="2021-01" db="EMBL/GenBank/DDBJ databases">
        <title>Whole genome shotgun sequence of Actinoplanes ferrugineus NBRC 15555.</title>
        <authorList>
            <person name="Komaki H."/>
            <person name="Tamura T."/>
        </authorList>
    </citation>
    <scope>NUCLEOTIDE SEQUENCE</scope>
    <source>
        <strain evidence="2">NBRC 15555</strain>
    </source>
</reference>
<name>A0A919J6V7_9ACTN</name>
<keyword evidence="3" id="KW-1185">Reference proteome</keyword>
<comment type="caution">
    <text evidence="2">The sequence shown here is derived from an EMBL/GenBank/DDBJ whole genome shotgun (WGS) entry which is preliminary data.</text>
</comment>
<dbReference type="EMBL" id="BOMM01000054">
    <property type="protein sequence ID" value="GIE14382.1"/>
    <property type="molecule type" value="Genomic_DNA"/>
</dbReference>
<feature type="compositionally biased region" description="Basic and acidic residues" evidence="1">
    <location>
        <begin position="20"/>
        <end position="38"/>
    </location>
</feature>
<feature type="compositionally biased region" description="Gly residues" evidence="1">
    <location>
        <begin position="60"/>
        <end position="71"/>
    </location>
</feature>